<keyword evidence="1" id="KW-0472">Membrane</keyword>
<sequence length="45" mass="4691">MTFKPGTLVSEKPGFLKKPGFWLPAIAPGVGAGLQYSALRCIGGQ</sequence>
<dbReference type="RefSeq" id="WP_283754941.1">
    <property type="nucleotide sequence ID" value="NZ_JAQOSP010000107.1"/>
</dbReference>
<feature type="transmembrane region" description="Helical" evidence="1">
    <location>
        <begin position="20"/>
        <end position="39"/>
    </location>
</feature>
<evidence type="ECO:0000313" key="2">
    <source>
        <dbReference type="EMBL" id="MDJ1171186.1"/>
    </source>
</evidence>
<proteinExistence type="predicted"/>
<gene>
    <name evidence="2" type="ORF">PMG71_17295</name>
</gene>
<name>A0ABT7AY09_9CYAN</name>
<dbReference type="EMBL" id="JAQOSP010000107">
    <property type="protein sequence ID" value="MDJ1171186.1"/>
    <property type="molecule type" value="Genomic_DNA"/>
</dbReference>
<organism evidence="2 3">
    <name type="scientific">Roseofilum acuticapitatum BLCC-M154</name>
    <dbReference type="NCBI Taxonomy" id="3022444"/>
    <lineage>
        <taxon>Bacteria</taxon>
        <taxon>Bacillati</taxon>
        <taxon>Cyanobacteriota</taxon>
        <taxon>Cyanophyceae</taxon>
        <taxon>Desertifilales</taxon>
        <taxon>Desertifilaceae</taxon>
        <taxon>Roseofilum</taxon>
        <taxon>Roseofilum acuticapitatum</taxon>
    </lineage>
</organism>
<keyword evidence="3" id="KW-1185">Reference proteome</keyword>
<dbReference type="Proteomes" id="UP001235303">
    <property type="component" value="Unassembled WGS sequence"/>
</dbReference>
<evidence type="ECO:0000313" key="3">
    <source>
        <dbReference type="Proteomes" id="UP001235303"/>
    </source>
</evidence>
<keyword evidence="1" id="KW-1133">Transmembrane helix</keyword>
<accession>A0ABT7AY09</accession>
<evidence type="ECO:0000256" key="1">
    <source>
        <dbReference type="SAM" id="Phobius"/>
    </source>
</evidence>
<comment type="caution">
    <text evidence="2">The sequence shown here is derived from an EMBL/GenBank/DDBJ whole genome shotgun (WGS) entry which is preliminary data.</text>
</comment>
<keyword evidence="1" id="KW-0812">Transmembrane</keyword>
<protein>
    <submittedName>
        <fullName evidence="2">Uncharacterized protein</fullName>
    </submittedName>
</protein>
<reference evidence="2 3" key="1">
    <citation type="submission" date="2023-01" db="EMBL/GenBank/DDBJ databases">
        <title>Novel diversity within Roseofilum (Cyanobacteria; Desertifilaceae) from marine benthic mats with descriptions of four novel species.</title>
        <authorList>
            <person name="Wang Y."/>
            <person name="Berthold D.E."/>
            <person name="Hu J."/>
            <person name="Lefler F.W."/>
            <person name="Laughinghouse H.D. IV."/>
        </authorList>
    </citation>
    <scope>NUCLEOTIDE SEQUENCE [LARGE SCALE GENOMIC DNA]</scope>
    <source>
        <strain evidence="2 3">BLCC-M154</strain>
    </source>
</reference>